<gene>
    <name evidence="1" type="ORF">MVEN_01825000</name>
</gene>
<dbReference type="Proteomes" id="UP000620124">
    <property type="component" value="Unassembled WGS sequence"/>
</dbReference>
<dbReference type="OrthoDB" id="10434727at2759"/>
<reference evidence="1" key="1">
    <citation type="submission" date="2020-05" db="EMBL/GenBank/DDBJ databases">
        <title>Mycena genomes resolve the evolution of fungal bioluminescence.</title>
        <authorList>
            <person name="Tsai I.J."/>
        </authorList>
    </citation>
    <scope>NUCLEOTIDE SEQUENCE</scope>
    <source>
        <strain evidence="1">CCC161011</strain>
    </source>
</reference>
<protein>
    <submittedName>
        <fullName evidence="1">Uncharacterized protein</fullName>
    </submittedName>
</protein>
<organism evidence="1 2">
    <name type="scientific">Mycena venus</name>
    <dbReference type="NCBI Taxonomy" id="2733690"/>
    <lineage>
        <taxon>Eukaryota</taxon>
        <taxon>Fungi</taxon>
        <taxon>Dikarya</taxon>
        <taxon>Basidiomycota</taxon>
        <taxon>Agaricomycotina</taxon>
        <taxon>Agaricomycetes</taxon>
        <taxon>Agaricomycetidae</taxon>
        <taxon>Agaricales</taxon>
        <taxon>Marasmiineae</taxon>
        <taxon>Mycenaceae</taxon>
        <taxon>Mycena</taxon>
    </lineage>
</organism>
<name>A0A8H6XL34_9AGAR</name>
<accession>A0A8H6XL34</accession>
<comment type="caution">
    <text evidence="1">The sequence shown here is derived from an EMBL/GenBank/DDBJ whole genome shotgun (WGS) entry which is preliminary data.</text>
</comment>
<dbReference type="EMBL" id="JACAZI010000017">
    <property type="protein sequence ID" value="KAF7342364.1"/>
    <property type="molecule type" value="Genomic_DNA"/>
</dbReference>
<proteinExistence type="predicted"/>
<keyword evidence="2" id="KW-1185">Reference proteome</keyword>
<evidence type="ECO:0000313" key="1">
    <source>
        <dbReference type="EMBL" id="KAF7342364.1"/>
    </source>
</evidence>
<sequence length="214" mass="22996">MHYLGLFAPVVVRNGSVRSVPLSNLPNNQTSSKLTLGARFFYKDQHNSPLLFTQPAIFTVISNDMHLSKIILSALPFVAASSAAPAQVHGTNVGLIGAIQSSYVAVVNAVYAGLTSTSSQHTGTEASGLFLRLTINSTKGYYYAVENDHCYGMIDIWEFLAERNLPVAALKTIQVVGREAKGASLTGFTENDCTGSEADSPEYPTWGSFEIVKS</sequence>
<evidence type="ECO:0000313" key="2">
    <source>
        <dbReference type="Proteomes" id="UP000620124"/>
    </source>
</evidence>
<dbReference type="AlphaFoldDB" id="A0A8H6XL34"/>